<organism evidence="4 5">
    <name type="scientific">Haloglomus irregulare</name>
    <dbReference type="NCBI Taxonomy" id="2234134"/>
    <lineage>
        <taxon>Archaea</taxon>
        <taxon>Methanobacteriati</taxon>
        <taxon>Methanobacteriota</taxon>
        <taxon>Stenosarchaea group</taxon>
        <taxon>Halobacteria</taxon>
        <taxon>Halobacteriales</taxon>
        <taxon>Natronomonadaceae</taxon>
        <taxon>Haloglomus</taxon>
    </lineage>
</organism>
<dbReference type="InterPro" id="IPR050855">
    <property type="entry name" value="NDM-1-like"/>
</dbReference>
<dbReference type="InterPro" id="IPR001279">
    <property type="entry name" value="Metallo-B-lactamas"/>
</dbReference>
<dbReference type="Gene3D" id="3.60.15.10">
    <property type="entry name" value="Ribonuclease Z/Hydroxyacylglutathione hydrolase-like"/>
    <property type="match status" value="1"/>
</dbReference>
<accession>A0A554NE77</accession>
<protein>
    <recommendedName>
        <fullName evidence="3">Metallo-beta-lactamase domain-containing protein</fullName>
    </recommendedName>
</protein>
<dbReference type="EMBL" id="QMDX01000001">
    <property type="protein sequence ID" value="TSD15683.1"/>
    <property type="molecule type" value="Genomic_DNA"/>
</dbReference>
<dbReference type="InParanoid" id="A0A554NE77"/>
<keyword evidence="5" id="KW-1185">Reference proteome</keyword>
<evidence type="ECO:0000259" key="3">
    <source>
        <dbReference type="SMART" id="SM00849"/>
    </source>
</evidence>
<dbReference type="SUPFAM" id="SSF56281">
    <property type="entry name" value="Metallo-hydrolase/oxidoreductase"/>
    <property type="match status" value="1"/>
</dbReference>
<comment type="caution">
    <text evidence="4">The sequence shown here is derived from an EMBL/GenBank/DDBJ whole genome shotgun (WGS) entry which is preliminary data.</text>
</comment>
<proteinExistence type="predicted"/>
<evidence type="ECO:0000256" key="2">
    <source>
        <dbReference type="SAM" id="MobiDB-lite"/>
    </source>
</evidence>
<dbReference type="PANTHER" id="PTHR42951">
    <property type="entry name" value="METALLO-BETA-LACTAMASE DOMAIN-CONTAINING"/>
    <property type="match status" value="1"/>
</dbReference>
<reference evidence="4 5" key="1">
    <citation type="submission" date="2018-06" db="EMBL/GenBank/DDBJ databases">
        <title>Natronomonas sp. F16-60 a new haloarchaeon isolated from a solar saltern of Isla Cristina, Huelva, Spain.</title>
        <authorList>
            <person name="Duran-Viseras A."/>
            <person name="Sanchez-Porro C."/>
            <person name="Ventosa A."/>
        </authorList>
    </citation>
    <scope>NUCLEOTIDE SEQUENCE [LARGE SCALE GENOMIC DNA]</scope>
    <source>
        <strain evidence="4 5">F16-60</strain>
    </source>
</reference>
<keyword evidence="1" id="KW-0175">Coiled coil</keyword>
<dbReference type="Pfam" id="PF00753">
    <property type="entry name" value="Lactamase_B"/>
    <property type="match status" value="1"/>
</dbReference>
<dbReference type="PANTHER" id="PTHR42951:SF4">
    <property type="entry name" value="ACYL-COENZYME A THIOESTERASE MBLAC2"/>
    <property type="match status" value="1"/>
</dbReference>
<dbReference type="FunCoup" id="A0A554NE77">
    <property type="interactions" value="3"/>
</dbReference>
<sequence length="367" mass="39225">MATRPSTRTPPARPRRPPTPTRTPTMTDHPTPPDGTDRDDQRAEPGDGATGPPVHRIECTVDWPPGHVACYLVDAAEPVLVDAGAPDERGETELREGLADHGLTPADIEHVLVTHPHTDHDGQVSTLLDVGDPTVYAPDAAITRLERDPDELEAVVESNAEVVGVPEAFRSYVVSQAVESLKRNARYCPPDAVDVRLAAGEAFDAGGVTFEGVHCPGHQADQFAFAATLGDERVLFSADAVIEPFRAAALHAGLDSGTFDSVGASYRCYGALEAYDFDRVYPGHGPVFTDYVGAVERSIESLDDLLDDAEATLAELGSAPAFEVASTRADITEQPYVLFETIGACAELVERGRATDRMADGVRLFSV</sequence>
<feature type="coiled-coil region" evidence="1">
    <location>
        <begin position="292"/>
        <end position="319"/>
    </location>
</feature>
<dbReference type="Proteomes" id="UP000319894">
    <property type="component" value="Unassembled WGS sequence"/>
</dbReference>
<evidence type="ECO:0000313" key="5">
    <source>
        <dbReference type="Proteomes" id="UP000319894"/>
    </source>
</evidence>
<dbReference type="InterPro" id="IPR036866">
    <property type="entry name" value="RibonucZ/Hydroxyglut_hydro"/>
</dbReference>
<gene>
    <name evidence="4" type="ORF">DP107_00390</name>
</gene>
<feature type="domain" description="Metallo-beta-lactamase" evidence="3">
    <location>
        <begin position="67"/>
        <end position="284"/>
    </location>
</feature>
<feature type="compositionally biased region" description="Basic and acidic residues" evidence="2">
    <location>
        <begin position="35"/>
        <end position="45"/>
    </location>
</feature>
<dbReference type="SMART" id="SM00849">
    <property type="entry name" value="Lactamase_B"/>
    <property type="match status" value="1"/>
</dbReference>
<evidence type="ECO:0000256" key="1">
    <source>
        <dbReference type="SAM" id="Coils"/>
    </source>
</evidence>
<feature type="compositionally biased region" description="Low complexity" evidence="2">
    <location>
        <begin position="1"/>
        <end position="10"/>
    </location>
</feature>
<feature type="region of interest" description="Disordered" evidence="2">
    <location>
        <begin position="1"/>
        <end position="58"/>
    </location>
</feature>
<name>A0A554NE77_9EURY</name>
<evidence type="ECO:0000313" key="4">
    <source>
        <dbReference type="EMBL" id="TSD15683.1"/>
    </source>
</evidence>
<dbReference type="AlphaFoldDB" id="A0A554NE77"/>